<sequence length="543" mass="59007">MAGGRRKRTAPASAWLERSLEPRVAKGCGMRVLSFVPLGGLPTQPLQKVEVVGVVVVVVVVLMLNVWNLSGEMVTSIPVEELEKLGTVRGLKQHLHQLNGLARFRQRLLLHGETLEDTAMLHAPMDVHLVVLPFVDISPEDNALVAAASRGSMAEVESLLQLPQDPDLRDFWRGRTALFCACCEGHVEIVRLLLEAGANTGAKSSGYTALIFSSKEGHIEIVRLLLEAGADLEAGEPDNCTPLIWASDEGHAEVVHLLLEADADLDRADDHGHTALMRASRAGHVEIVRLLLEAGANKDASDDCGYTALMSASVAGHFEIVRLLLEAGTSKDVADNCGYTAVMGPSGTGHVEIVRLLLEAGTNKDAADDTGCTSLMRASRHGHVNVVRLLLEHGANHDLADNYGYTAEEQAPQETTEKLKPEEEMGVVRGASKWKKGRPLFEHGNYSSYYGYRHAPGQRGDSDRRLLHLTERFGKSFFKKKEVLDIGCNAGLVSLAVAREFQARRVVGMDLDADLIEAAEANYSCEMDNLKGSSIAEYLDYSP</sequence>
<evidence type="ECO:0000259" key="7">
    <source>
        <dbReference type="PROSITE" id="PS51515"/>
    </source>
</evidence>
<feature type="repeat" description="ANK" evidence="3">
    <location>
        <begin position="205"/>
        <end position="237"/>
    </location>
</feature>
<dbReference type="Pfam" id="PF12796">
    <property type="entry name" value="Ank_2"/>
    <property type="match status" value="2"/>
</dbReference>
<dbReference type="OrthoDB" id="10017101at2759"/>
<dbReference type="PANTHER" id="PTHR23206">
    <property type="entry name" value="MASK PROTEIN"/>
    <property type="match status" value="1"/>
</dbReference>
<feature type="repeat" description="ANK" evidence="3">
    <location>
        <begin position="238"/>
        <end position="270"/>
    </location>
</feature>
<dbReference type="Pfam" id="PF13649">
    <property type="entry name" value="Methyltransf_25"/>
    <property type="match status" value="1"/>
</dbReference>
<organism evidence="8 9">
    <name type="scientific">Symbiodinium microadriaticum</name>
    <name type="common">Dinoflagellate</name>
    <name type="synonym">Zooxanthella microadriatica</name>
    <dbReference type="NCBI Taxonomy" id="2951"/>
    <lineage>
        <taxon>Eukaryota</taxon>
        <taxon>Sar</taxon>
        <taxon>Alveolata</taxon>
        <taxon>Dinophyceae</taxon>
        <taxon>Suessiales</taxon>
        <taxon>Symbiodiniaceae</taxon>
        <taxon>Symbiodinium</taxon>
    </lineage>
</organism>
<dbReference type="InterPro" id="IPR029063">
    <property type="entry name" value="SAM-dependent_MTases_sf"/>
</dbReference>
<dbReference type="Gene3D" id="3.40.50.150">
    <property type="entry name" value="Vaccinia Virus protein VP39"/>
    <property type="match status" value="1"/>
</dbReference>
<feature type="domain" description="Ubiquitin-like" evidence="6">
    <location>
        <begin position="62"/>
        <end position="121"/>
    </location>
</feature>
<dbReference type="InterPro" id="IPR051631">
    <property type="entry name" value="Ankyrin-KH/SAM_domain"/>
</dbReference>
<keyword evidence="8" id="KW-0808">Transferase</keyword>
<feature type="repeat" description="ANK" evidence="3">
    <location>
        <begin position="173"/>
        <end position="205"/>
    </location>
</feature>
<proteinExistence type="predicted"/>
<keyword evidence="1" id="KW-0677">Repeat</keyword>
<feature type="repeat" description="ANK" evidence="3">
    <location>
        <begin position="271"/>
        <end position="303"/>
    </location>
</feature>
<evidence type="ECO:0000256" key="4">
    <source>
        <dbReference type="PROSITE-ProRule" id="PRU00848"/>
    </source>
</evidence>
<keyword evidence="5" id="KW-0812">Transmembrane</keyword>
<reference evidence="8 9" key="1">
    <citation type="submission" date="2016-02" db="EMBL/GenBank/DDBJ databases">
        <title>Genome analysis of coral dinoflagellate symbionts highlights evolutionary adaptations to a symbiotic lifestyle.</title>
        <authorList>
            <person name="Aranda M."/>
            <person name="Li Y."/>
            <person name="Liew Y.J."/>
            <person name="Baumgarten S."/>
            <person name="Simakov O."/>
            <person name="Wilson M."/>
            <person name="Piel J."/>
            <person name="Ashoor H."/>
            <person name="Bougouffa S."/>
            <person name="Bajic V.B."/>
            <person name="Ryu T."/>
            <person name="Ravasi T."/>
            <person name="Bayer T."/>
            <person name="Micklem G."/>
            <person name="Kim H."/>
            <person name="Bhak J."/>
            <person name="Lajeunesse T.C."/>
            <person name="Voolstra C.R."/>
        </authorList>
    </citation>
    <scope>NUCLEOTIDE SEQUENCE [LARGE SCALE GENOMIC DNA]</scope>
    <source>
        <strain evidence="8 9">CCMP2467</strain>
    </source>
</reference>
<evidence type="ECO:0000256" key="1">
    <source>
        <dbReference type="ARBA" id="ARBA00022737"/>
    </source>
</evidence>
<gene>
    <name evidence="8" type="primary">kidins220</name>
    <name evidence="8" type="ORF">AK812_SmicGene3795</name>
</gene>
<dbReference type="InterPro" id="IPR000626">
    <property type="entry name" value="Ubiquitin-like_dom"/>
</dbReference>
<evidence type="ECO:0000256" key="3">
    <source>
        <dbReference type="PROSITE-ProRule" id="PRU00023"/>
    </source>
</evidence>
<keyword evidence="8" id="KW-0418">Kinase</keyword>
<feature type="repeat" description="ANK" evidence="3">
    <location>
        <begin position="370"/>
        <end position="402"/>
    </location>
</feature>
<keyword evidence="5" id="KW-0472">Membrane</keyword>
<dbReference type="PROSITE" id="PS50297">
    <property type="entry name" value="ANK_REP_REGION"/>
    <property type="match status" value="6"/>
</dbReference>
<dbReference type="Pfam" id="PF13637">
    <property type="entry name" value="Ank_4"/>
    <property type="match status" value="1"/>
</dbReference>
<evidence type="ECO:0000259" key="6">
    <source>
        <dbReference type="PROSITE" id="PS50053"/>
    </source>
</evidence>
<accession>A0A1Q9EY23</accession>
<dbReference type="Proteomes" id="UP000186817">
    <property type="component" value="Unassembled WGS sequence"/>
</dbReference>
<dbReference type="GO" id="GO:0008168">
    <property type="term" value="F:methyltransferase activity"/>
    <property type="evidence" value="ECO:0007669"/>
    <property type="project" value="InterPro"/>
</dbReference>
<dbReference type="InterPro" id="IPR002110">
    <property type="entry name" value="Ankyrin_rpt"/>
</dbReference>
<dbReference type="EMBL" id="LSRX01000045">
    <property type="protein sequence ID" value="OLQ12301.1"/>
    <property type="molecule type" value="Genomic_DNA"/>
</dbReference>
<feature type="transmembrane region" description="Helical" evidence="5">
    <location>
        <begin position="51"/>
        <end position="69"/>
    </location>
</feature>
<dbReference type="PANTHER" id="PTHR23206:SF8">
    <property type="entry name" value="ANKYRIN REPEAT AND KH DOMAIN-CONTAINING 1"/>
    <property type="match status" value="1"/>
</dbReference>
<protein>
    <submittedName>
        <fullName evidence="8">Kinase D-interacting substrate of 220 kDa</fullName>
    </submittedName>
</protein>
<dbReference type="Gene3D" id="1.25.40.20">
    <property type="entry name" value="Ankyrin repeat-containing domain"/>
    <property type="match status" value="3"/>
</dbReference>
<name>A0A1Q9EY23_SYMMI</name>
<dbReference type="PROSITE" id="PS50088">
    <property type="entry name" value="ANK_REPEAT"/>
    <property type="match status" value="7"/>
</dbReference>
<dbReference type="PRINTS" id="PR01415">
    <property type="entry name" value="ANKYRIN"/>
</dbReference>
<dbReference type="SMART" id="SM00248">
    <property type="entry name" value="ANK"/>
    <property type="match status" value="8"/>
</dbReference>
<dbReference type="InterPro" id="IPR041698">
    <property type="entry name" value="Methyltransf_25"/>
</dbReference>
<feature type="repeat" description="ANK" evidence="3">
    <location>
        <begin position="337"/>
        <end position="369"/>
    </location>
</feature>
<dbReference type="AlphaFoldDB" id="A0A1Q9EY23"/>
<evidence type="ECO:0000313" key="9">
    <source>
        <dbReference type="Proteomes" id="UP000186817"/>
    </source>
</evidence>
<dbReference type="InterPro" id="IPR036770">
    <property type="entry name" value="Ankyrin_rpt-contain_sf"/>
</dbReference>
<keyword evidence="5" id="KW-1133">Transmembrane helix</keyword>
<dbReference type="CDD" id="cd02440">
    <property type="entry name" value="AdoMet_MTases"/>
    <property type="match status" value="1"/>
</dbReference>
<dbReference type="GO" id="GO:0016301">
    <property type="term" value="F:kinase activity"/>
    <property type="evidence" value="ECO:0007669"/>
    <property type="project" value="UniProtKB-KW"/>
</dbReference>
<keyword evidence="4" id="KW-0949">S-adenosyl-L-methionine</keyword>
<dbReference type="PROSITE" id="PS50053">
    <property type="entry name" value="UBIQUITIN_2"/>
    <property type="match status" value="1"/>
</dbReference>
<dbReference type="SUPFAM" id="SSF53335">
    <property type="entry name" value="S-adenosyl-L-methionine-dependent methyltransferases"/>
    <property type="match status" value="1"/>
</dbReference>
<feature type="repeat" description="ANK" evidence="3">
    <location>
        <begin position="304"/>
        <end position="336"/>
    </location>
</feature>
<dbReference type="InterPro" id="IPR024160">
    <property type="entry name" value="BIN3_SAM-bd_dom"/>
</dbReference>
<dbReference type="SUPFAM" id="SSF48403">
    <property type="entry name" value="Ankyrin repeat"/>
    <property type="match status" value="1"/>
</dbReference>
<feature type="domain" description="Bin3-type SAM" evidence="7">
    <location>
        <begin position="463"/>
        <end position="543"/>
    </location>
</feature>
<evidence type="ECO:0000256" key="2">
    <source>
        <dbReference type="ARBA" id="ARBA00023043"/>
    </source>
</evidence>
<dbReference type="CDD" id="cd17039">
    <property type="entry name" value="Ubl_ubiquitin_like"/>
    <property type="match status" value="1"/>
</dbReference>
<keyword evidence="9" id="KW-1185">Reference proteome</keyword>
<dbReference type="PROSITE" id="PS51515">
    <property type="entry name" value="BIN3_SAM"/>
    <property type="match status" value="1"/>
</dbReference>
<evidence type="ECO:0000256" key="5">
    <source>
        <dbReference type="SAM" id="Phobius"/>
    </source>
</evidence>
<keyword evidence="2 3" id="KW-0040">ANK repeat</keyword>
<evidence type="ECO:0000313" key="8">
    <source>
        <dbReference type="EMBL" id="OLQ12301.1"/>
    </source>
</evidence>
<comment type="caution">
    <text evidence="8">The sequence shown here is derived from an EMBL/GenBank/DDBJ whole genome shotgun (WGS) entry which is preliminary data.</text>
</comment>